<evidence type="ECO:0000313" key="12">
    <source>
        <dbReference type="Proteomes" id="UP001341281"/>
    </source>
</evidence>
<name>A0AAQ3UPH3_PASNO</name>
<keyword evidence="4 9" id="KW-0732">Signal</keyword>
<dbReference type="Gene3D" id="3.80.10.10">
    <property type="entry name" value="Ribonuclease Inhibitor"/>
    <property type="match status" value="1"/>
</dbReference>
<evidence type="ECO:0000256" key="3">
    <source>
        <dbReference type="ARBA" id="ARBA00022692"/>
    </source>
</evidence>
<gene>
    <name evidence="11" type="ORF">U9M48_041562</name>
</gene>
<protein>
    <recommendedName>
        <fullName evidence="10">Leucine-rich repeat-containing N-terminal plant-type domain-containing protein</fullName>
    </recommendedName>
</protein>
<dbReference type="InterPro" id="IPR032675">
    <property type="entry name" value="LRR_dom_sf"/>
</dbReference>
<feature type="domain" description="Leucine-rich repeat-containing N-terminal plant-type" evidence="10">
    <location>
        <begin position="51"/>
        <end position="86"/>
    </location>
</feature>
<evidence type="ECO:0000256" key="7">
    <source>
        <dbReference type="ARBA" id="ARBA00023136"/>
    </source>
</evidence>
<evidence type="ECO:0000256" key="5">
    <source>
        <dbReference type="ARBA" id="ARBA00022737"/>
    </source>
</evidence>
<evidence type="ECO:0000313" key="11">
    <source>
        <dbReference type="EMBL" id="WVZ95851.1"/>
    </source>
</evidence>
<dbReference type="Proteomes" id="UP001341281">
    <property type="component" value="Chromosome 10"/>
</dbReference>
<evidence type="ECO:0000256" key="6">
    <source>
        <dbReference type="ARBA" id="ARBA00022989"/>
    </source>
</evidence>
<keyword evidence="8" id="KW-0325">Glycoprotein</keyword>
<dbReference type="GO" id="GO:0016020">
    <property type="term" value="C:membrane"/>
    <property type="evidence" value="ECO:0007669"/>
    <property type="project" value="UniProtKB-SubCell"/>
</dbReference>
<dbReference type="EMBL" id="CP144754">
    <property type="protein sequence ID" value="WVZ95851.1"/>
    <property type="molecule type" value="Genomic_DNA"/>
</dbReference>
<dbReference type="Pfam" id="PF00560">
    <property type="entry name" value="LRR_1"/>
    <property type="match status" value="2"/>
</dbReference>
<organism evidence="11 12">
    <name type="scientific">Paspalum notatum var. saurae</name>
    <dbReference type="NCBI Taxonomy" id="547442"/>
    <lineage>
        <taxon>Eukaryota</taxon>
        <taxon>Viridiplantae</taxon>
        <taxon>Streptophyta</taxon>
        <taxon>Embryophyta</taxon>
        <taxon>Tracheophyta</taxon>
        <taxon>Spermatophyta</taxon>
        <taxon>Magnoliopsida</taxon>
        <taxon>Liliopsida</taxon>
        <taxon>Poales</taxon>
        <taxon>Poaceae</taxon>
        <taxon>PACMAD clade</taxon>
        <taxon>Panicoideae</taxon>
        <taxon>Andropogonodae</taxon>
        <taxon>Paspaleae</taxon>
        <taxon>Paspalinae</taxon>
        <taxon>Paspalum</taxon>
    </lineage>
</organism>
<dbReference type="Pfam" id="PF08263">
    <property type="entry name" value="LRRNT_2"/>
    <property type="match status" value="1"/>
</dbReference>
<comment type="subcellular location">
    <subcellularLocation>
        <location evidence="1">Membrane</location>
        <topology evidence="1">Single-pass type I membrane protein</topology>
    </subcellularLocation>
</comment>
<keyword evidence="7" id="KW-0472">Membrane</keyword>
<proteinExistence type="predicted"/>
<keyword evidence="3" id="KW-0812">Transmembrane</keyword>
<dbReference type="InterPro" id="IPR001611">
    <property type="entry name" value="Leu-rich_rpt"/>
</dbReference>
<keyword evidence="6" id="KW-1133">Transmembrane helix</keyword>
<feature type="chain" id="PRO_5042949923" description="Leucine-rich repeat-containing N-terminal plant-type domain-containing protein" evidence="9">
    <location>
        <begin position="36"/>
        <end position="242"/>
    </location>
</feature>
<keyword evidence="12" id="KW-1185">Reference proteome</keyword>
<dbReference type="AlphaFoldDB" id="A0AAQ3UPH3"/>
<evidence type="ECO:0000256" key="4">
    <source>
        <dbReference type="ARBA" id="ARBA00022729"/>
    </source>
</evidence>
<reference evidence="11 12" key="1">
    <citation type="submission" date="2024-02" db="EMBL/GenBank/DDBJ databases">
        <title>High-quality chromosome-scale genome assembly of Pensacola bahiagrass (Paspalum notatum Flugge var. saurae).</title>
        <authorList>
            <person name="Vega J.M."/>
            <person name="Podio M."/>
            <person name="Orjuela J."/>
            <person name="Siena L.A."/>
            <person name="Pessino S.C."/>
            <person name="Combes M.C."/>
            <person name="Mariac C."/>
            <person name="Albertini E."/>
            <person name="Pupilli F."/>
            <person name="Ortiz J.P.A."/>
            <person name="Leblanc O."/>
        </authorList>
    </citation>
    <scope>NUCLEOTIDE SEQUENCE [LARGE SCALE GENOMIC DNA]</scope>
    <source>
        <strain evidence="11">R1</strain>
        <tissue evidence="11">Leaf</tissue>
    </source>
</reference>
<evidence type="ECO:0000256" key="1">
    <source>
        <dbReference type="ARBA" id="ARBA00004479"/>
    </source>
</evidence>
<feature type="signal peptide" evidence="9">
    <location>
        <begin position="1"/>
        <end position="35"/>
    </location>
</feature>
<dbReference type="SUPFAM" id="SSF52058">
    <property type="entry name" value="L domain-like"/>
    <property type="match status" value="1"/>
</dbReference>
<keyword evidence="2" id="KW-0433">Leucine-rich repeat</keyword>
<dbReference type="InterPro" id="IPR046956">
    <property type="entry name" value="RLP23-like"/>
</dbReference>
<sequence length="242" mass="26649">MGTTPRSSSHHGPATAMLFFLLMLPFFLAPPTVAAGTVAEMLVNGSICIAAERDALLSFKAGIVSDPSGRLRSWREGQDCCRWYGVRWSARTGHVVKLDLRNRFYDDDTESPFPDEMGNLTMLETLDMGSNNIKGMIPSTLKNLCSLQIIDISSNNIGGDISDLIGRLPNCSWNNLQELHLDTANISGTVPKEIGTLRNLVEFYIGNNNLGGVISEDPFSRLMKLKVLDLSKTNLQVTVDWD</sequence>
<evidence type="ECO:0000256" key="9">
    <source>
        <dbReference type="SAM" id="SignalP"/>
    </source>
</evidence>
<evidence type="ECO:0000256" key="2">
    <source>
        <dbReference type="ARBA" id="ARBA00022614"/>
    </source>
</evidence>
<evidence type="ECO:0000256" key="8">
    <source>
        <dbReference type="ARBA" id="ARBA00023180"/>
    </source>
</evidence>
<accession>A0AAQ3UPH3</accession>
<keyword evidence="5" id="KW-0677">Repeat</keyword>
<dbReference type="PANTHER" id="PTHR48063">
    <property type="entry name" value="LRR RECEPTOR-LIKE KINASE"/>
    <property type="match status" value="1"/>
</dbReference>
<dbReference type="FunFam" id="3.80.10.10:FF:000400">
    <property type="entry name" value="Nuclear pore complex protein NUP107"/>
    <property type="match status" value="1"/>
</dbReference>
<evidence type="ECO:0000259" key="10">
    <source>
        <dbReference type="Pfam" id="PF08263"/>
    </source>
</evidence>
<dbReference type="InterPro" id="IPR013210">
    <property type="entry name" value="LRR_N_plant-typ"/>
</dbReference>